<feature type="non-terminal residue" evidence="1">
    <location>
        <position position="47"/>
    </location>
</feature>
<gene>
    <name evidence="1" type="ORF">LCGC14_1188240</name>
</gene>
<reference evidence="1" key="1">
    <citation type="journal article" date="2015" name="Nature">
        <title>Complex archaea that bridge the gap between prokaryotes and eukaryotes.</title>
        <authorList>
            <person name="Spang A."/>
            <person name="Saw J.H."/>
            <person name="Jorgensen S.L."/>
            <person name="Zaremba-Niedzwiedzka K."/>
            <person name="Martijn J."/>
            <person name="Lind A.E."/>
            <person name="van Eijk R."/>
            <person name="Schleper C."/>
            <person name="Guy L."/>
            <person name="Ettema T.J."/>
        </authorList>
    </citation>
    <scope>NUCLEOTIDE SEQUENCE</scope>
</reference>
<dbReference type="EMBL" id="LAZR01006008">
    <property type="protein sequence ID" value="KKM95422.1"/>
    <property type="molecule type" value="Genomic_DNA"/>
</dbReference>
<organism evidence="1">
    <name type="scientific">marine sediment metagenome</name>
    <dbReference type="NCBI Taxonomy" id="412755"/>
    <lineage>
        <taxon>unclassified sequences</taxon>
        <taxon>metagenomes</taxon>
        <taxon>ecological metagenomes</taxon>
    </lineage>
</organism>
<accession>A0A0F9PQJ6</accession>
<comment type="caution">
    <text evidence="1">The sequence shown here is derived from an EMBL/GenBank/DDBJ whole genome shotgun (WGS) entry which is preliminary data.</text>
</comment>
<protein>
    <submittedName>
        <fullName evidence="1">Uncharacterized protein</fullName>
    </submittedName>
</protein>
<name>A0A0F9PQJ6_9ZZZZ</name>
<evidence type="ECO:0000313" key="1">
    <source>
        <dbReference type="EMBL" id="KKM95422.1"/>
    </source>
</evidence>
<proteinExistence type="predicted"/>
<dbReference type="AlphaFoldDB" id="A0A0F9PQJ6"/>
<sequence>MSKLIANEDYRPLHKWKYQVLKTQSVKVDIPPLVVFSSPYITLENSV</sequence>